<dbReference type="OrthoDB" id="4275032at2"/>
<feature type="domain" description="FAS1-like dehydratase" evidence="3">
    <location>
        <begin position="27"/>
        <end position="163"/>
    </location>
</feature>
<proteinExistence type="predicted"/>
<dbReference type="InterPro" id="IPR039569">
    <property type="entry name" value="FAS1-like_DH_region"/>
</dbReference>
<dbReference type="Pfam" id="PF01796">
    <property type="entry name" value="OB_ChsH2_C"/>
    <property type="match status" value="1"/>
</dbReference>
<dbReference type="AlphaFoldDB" id="A0A1I5VM50"/>
<evidence type="ECO:0000259" key="3">
    <source>
        <dbReference type="Pfam" id="PF13452"/>
    </source>
</evidence>
<dbReference type="InterPro" id="IPR052513">
    <property type="entry name" value="Thioester_dehydratase-like"/>
</dbReference>
<protein>
    <recommendedName>
        <fullName evidence="6">DNA-binding protein</fullName>
    </recommendedName>
</protein>
<evidence type="ECO:0000313" key="4">
    <source>
        <dbReference type="EMBL" id="SFQ08624.1"/>
    </source>
</evidence>
<dbReference type="InterPro" id="IPR012340">
    <property type="entry name" value="NA-bd_OB-fold"/>
</dbReference>
<sequence>MSGADTTKSAVRVAAERIAAAGESRPRPARDPVNLAMVHNWVEAIGDTNPVYTDAEVATRSVHGGLVAPPAMAQVWTMYGLRGGRADDDPLGAMMAALDAEGFTSVVATNSEQTYHRYLRHGEHVSATTRLESVVGPKRTALGAGWFVTTRTNWYVGDELVADMLFRVLKFRPPGAGPPGPDQPDQPDQSEPGRPESAERAGASAGPEIRAAGALAAGVLRPVVSRDTEFFWAGTRVGELRIQRWGDTLRHPPGPMPPGGDLTARPDHVVAEGTGTVYSYVVHHHPPVPGKRLPFVVALVELTEGVRVLGELVDTDPENVHIGMPVEVVFLRVDDELTLPAWRPR</sequence>
<feature type="compositionally biased region" description="Pro residues" evidence="1">
    <location>
        <begin position="175"/>
        <end position="184"/>
    </location>
</feature>
<feature type="domain" description="ChsH2 C-terminal OB-fold" evidence="2">
    <location>
        <begin position="269"/>
        <end position="330"/>
    </location>
</feature>
<dbReference type="Proteomes" id="UP000198727">
    <property type="component" value="Unassembled WGS sequence"/>
</dbReference>
<dbReference type="Pfam" id="PF13452">
    <property type="entry name" value="FAS1_DH_region"/>
    <property type="match status" value="1"/>
</dbReference>
<reference evidence="5" key="1">
    <citation type="submission" date="2016-10" db="EMBL/GenBank/DDBJ databases">
        <authorList>
            <person name="Varghese N."/>
            <person name="Submissions S."/>
        </authorList>
    </citation>
    <scope>NUCLEOTIDE SEQUENCE [LARGE SCALE GENOMIC DNA]</scope>
    <source>
        <strain evidence="5">CGMCC 4.5579</strain>
    </source>
</reference>
<dbReference type="InterPro" id="IPR002878">
    <property type="entry name" value="ChsH2_C"/>
</dbReference>
<dbReference type="Gene3D" id="3.10.129.10">
    <property type="entry name" value="Hotdog Thioesterase"/>
    <property type="match status" value="1"/>
</dbReference>
<dbReference type="SUPFAM" id="SSF54637">
    <property type="entry name" value="Thioesterase/thiol ester dehydrase-isomerase"/>
    <property type="match status" value="1"/>
</dbReference>
<dbReference type="EMBL" id="FOWW01000004">
    <property type="protein sequence ID" value="SFQ08624.1"/>
    <property type="molecule type" value="Genomic_DNA"/>
</dbReference>
<evidence type="ECO:0008006" key="6">
    <source>
        <dbReference type="Google" id="ProtNLM"/>
    </source>
</evidence>
<dbReference type="STRING" id="587909.SAMN05421810_104438"/>
<dbReference type="InterPro" id="IPR029069">
    <property type="entry name" value="HotDog_dom_sf"/>
</dbReference>
<name>A0A1I5VM50_9PSEU</name>
<dbReference type="SUPFAM" id="SSF50249">
    <property type="entry name" value="Nucleic acid-binding proteins"/>
    <property type="match status" value="1"/>
</dbReference>
<accession>A0A1I5VM50</accession>
<keyword evidence="5" id="KW-1185">Reference proteome</keyword>
<organism evidence="4 5">
    <name type="scientific">Amycolatopsis arida</name>
    <dbReference type="NCBI Taxonomy" id="587909"/>
    <lineage>
        <taxon>Bacteria</taxon>
        <taxon>Bacillati</taxon>
        <taxon>Actinomycetota</taxon>
        <taxon>Actinomycetes</taxon>
        <taxon>Pseudonocardiales</taxon>
        <taxon>Pseudonocardiaceae</taxon>
        <taxon>Amycolatopsis</taxon>
    </lineage>
</organism>
<evidence type="ECO:0000259" key="2">
    <source>
        <dbReference type="Pfam" id="PF01796"/>
    </source>
</evidence>
<dbReference type="RefSeq" id="WP_092530786.1">
    <property type="nucleotide sequence ID" value="NZ_FOWW01000004.1"/>
</dbReference>
<feature type="region of interest" description="Disordered" evidence="1">
    <location>
        <begin position="172"/>
        <end position="206"/>
    </location>
</feature>
<evidence type="ECO:0000256" key="1">
    <source>
        <dbReference type="SAM" id="MobiDB-lite"/>
    </source>
</evidence>
<gene>
    <name evidence="4" type="ORF">SAMN05421810_104438</name>
</gene>
<dbReference type="PANTHER" id="PTHR34075">
    <property type="entry name" value="BLR3430 PROTEIN"/>
    <property type="match status" value="1"/>
</dbReference>
<evidence type="ECO:0000313" key="5">
    <source>
        <dbReference type="Proteomes" id="UP000198727"/>
    </source>
</evidence>
<dbReference type="PANTHER" id="PTHR34075:SF5">
    <property type="entry name" value="BLR3430 PROTEIN"/>
    <property type="match status" value="1"/>
</dbReference>